<feature type="transmembrane region" description="Helical" evidence="3">
    <location>
        <begin position="21"/>
        <end position="41"/>
    </location>
</feature>
<keyword evidence="2" id="KW-0973">c-di-GMP</keyword>
<dbReference type="InterPro" id="IPR000160">
    <property type="entry name" value="GGDEF_dom"/>
</dbReference>
<dbReference type="Proteomes" id="UP000518091">
    <property type="component" value="Unassembled WGS sequence"/>
</dbReference>
<reference evidence="9 11" key="1">
    <citation type="submission" date="2020-05" db="EMBL/GenBank/DDBJ databases">
        <title>Comparative genomic analysis of denitrifying bacteria from Halomonas genus.</title>
        <authorList>
            <person name="Wang L."/>
            <person name="Shao Z."/>
        </authorList>
    </citation>
    <scope>NUCLEOTIDE SEQUENCE [LARGE SCALE GENOMIC DNA]</scope>
    <source>
        <strain evidence="9 11">DSM 17331</strain>
    </source>
</reference>
<evidence type="ECO:0000259" key="7">
    <source>
        <dbReference type="PROSITE" id="PS50887"/>
    </source>
</evidence>
<dbReference type="NCBIfam" id="TIGR00229">
    <property type="entry name" value="sensory_box"/>
    <property type="match status" value="1"/>
</dbReference>
<evidence type="ECO:0000313" key="8">
    <source>
        <dbReference type="EMBL" id="MBA2778893.1"/>
    </source>
</evidence>
<dbReference type="InterPro" id="IPR035965">
    <property type="entry name" value="PAS-like_dom_sf"/>
</dbReference>
<protein>
    <recommendedName>
        <fullName evidence="1">cyclic-guanylate-specific phosphodiesterase</fullName>
        <ecNumber evidence="1">3.1.4.52</ecNumber>
    </recommendedName>
</protein>
<evidence type="ECO:0000313" key="11">
    <source>
        <dbReference type="Proteomes" id="UP000814353"/>
    </source>
</evidence>
<dbReference type="CDD" id="cd00130">
    <property type="entry name" value="PAS"/>
    <property type="match status" value="1"/>
</dbReference>
<dbReference type="SUPFAM" id="SSF55785">
    <property type="entry name" value="PYP-like sensor domain (PAS domain)"/>
    <property type="match status" value="1"/>
</dbReference>
<dbReference type="InterPro" id="IPR000700">
    <property type="entry name" value="PAS-assoc_C"/>
</dbReference>
<gene>
    <name evidence="8" type="ORF">H1D44_08275</name>
    <name evidence="9" type="ORF">HOP48_14875</name>
</gene>
<dbReference type="CDD" id="cd12915">
    <property type="entry name" value="PDC2_DGC_like"/>
    <property type="match status" value="1"/>
</dbReference>
<dbReference type="Gene3D" id="3.20.20.450">
    <property type="entry name" value="EAL domain"/>
    <property type="match status" value="1"/>
</dbReference>
<proteinExistence type="predicted"/>
<accession>A0A7V9W0M9</accession>
<dbReference type="RefSeq" id="WP_181514374.1">
    <property type="nucleotide sequence ID" value="NZ_JABFUB010000013.1"/>
</dbReference>
<dbReference type="Pfam" id="PF13426">
    <property type="entry name" value="PAS_9"/>
    <property type="match status" value="1"/>
</dbReference>
<dbReference type="PROSITE" id="PS50113">
    <property type="entry name" value="PAC"/>
    <property type="match status" value="1"/>
</dbReference>
<dbReference type="AlphaFoldDB" id="A0A7V9W0M9"/>
<dbReference type="SUPFAM" id="SSF55073">
    <property type="entry name" value="Nucleotide cyclase"/>
    <property type="match status" value="1"/>
</dbReference>
<dbReference type="SMART" id="SM00091">
    <property type="entry name" value="PAS"/>
    <property type="match status" value="1"/>
</dbReference>
<dbReference type="SMART" id="SM00267">
    <property type="entry name" value="GGDEF"/>
    <property type="match status" value="1"/>
</dbReference>
<reference evidence="8 10" key="2">
    <citation type="submission" date="2020-07" db="EMBL/GenBank/DDBJ databases">
        <title>Identification of Halomonas strains.</title>
        <authorList>
            <person name="Xiao Z."/>
            <person name="Shen J."/>
        </authorList>
    </citation>
    <scope>NUCLEOTIDE SEQUENCE [LARGE SCALE GENOMIC DNA]</scope>
    <source>
        <strain evidence="8 10">DSM 17331</strain>
    </source>
</reference>
<evidence type="ECO:0000259" key="6">
    <source>
        <dbReference type="PROSITE" id="PS50883"/>
    </source>
</evidence>
<dbReference type="Gene3D" id="3.30.70.270">
    <property type="match status" value="1"/>
</dbReference>
<feature type="domain" description="PAC" evidence="5">
    <location>
        <begin position="420"/>
        <end position="472"/>
    </location>
</feature>
<dbReference type="SUPFAM" id="SSF141868">
    <property type="entry name" value="EAL domain-like"/>
    <property type="match status" value="1"/>
</dbReference>
<comment type="caution">
    <text evidence="8">The sequence shown here is derived from an EMBL/GenBank/DDBJ whole genome shotgun (WGS) entry which is preliminary data.</text>
</comment>
<keyword evidence="11" id="KW-1185">Reference proteome</keyword>
<dbReference type="Pfam" id="PF00563">
    <property type="entry name" value="EAL"/>
    <property type="match status" value="1"/>
</dbReference>
<feature type="domain" description="GGDEF" evidence="7">
    <location>
        <begin position="504"/>
        <end position="642"/>
    </location>
</feature>
<dbReference type="CDD" id="cd12914">
    <property type="entry name" value="PDC1_DGC_like"/>
    <property type="match status" value="1"/>
</dbReference>
<dbReference type="NCBIfam" id="TIGR00254">
    <property type="entry name" value="GGDEF"/>
    <property type="match status" value="1"/>
</dbReference>
<dbReference type="CDD" id="cd01948">
    <property type="entry name" value="EAL"/>
    <property type="match status" value="1"/>
</dbReference>
<evidence type="ECO:0000313" key="10">
    <source>
        <dbReference type="Proteomes" id="UP000518091"/>
    </source>
</evidence>
<evidence type="ECO:0000256" key="2">
    <source>
        <dbReference type="ARBA" id="ARBA00022636"/>
    </source>
</evidence>
<dbReference type="PANTHER" id="PTHR44757">
    <property type="entry name" value="DIGUANYLATE CYCLASE DGCP"/>
    <property type="match status" value="1"/>
</dbReference>
<sequence length="910" mass="102185">MTTSGGKRERSARQRWSAWQASLFYCVMMALLLAMITWALWDMRERELEAARVGTQGHAELVAEWATSAFARTDDTLSGTANLFALSLVEEASPWLADAFNSLLEQRQRSLPFLESLGIINHLGEPLYTTRPQGSDYQDPQEREFIRRFLNDPEQALSAAYWNPEESGHRMLYLRRMFDADGSFTGVAAAHLDLFYFTHALQSIQLSQGESIAFVDDEHRLIARHPSLEGLSVTQALGRQVDTSEVAELMRADRDQSAITTSPLDGERRLFGMGRVDGLPFAVIVGKQVDRVLAGWRDKVMVFVLAWLIVALLGAFLLRHYLRLARTEEALHLSDQRLRGLNESLQAELDIAALAFETHLGMFITDASGAIRKVNSTFEEITGYRAEEVLGENPRILSSGRHDADFFRAMWASIHTHGSWQGEVWNRRKNSEIYPQRVTISEVRDGAGKPSHYVATLSDISEHRAAQQQAHRLAFYDPLTGLPNRRMLLERLGRAMKEGAAQARQGALLFIDLDGFKHINDTLGHQTGDELLRLMSRRLVEASGQAQLVSRLGGDEFVVLAEDMGESIKVASTQVERLANRLLAMLAEPCWLGARRHLLSGSVGVTLLNDGAEDAEACLQQAEMAMYQAKQAGRNTWRFYDPAMQAVAVRRAMLESELRQAVPRNQLRLYYQVQVDRRGRVTGVEALLRWQHPGYGMVPPYDFISIAEESYLIVPIGEWVMETACRQLAAWAAEPYTEGLSMAVNISPLQFQQPEFVGRLETILAATGARPERLKLEITESLFMEEPDAVRDTMLRIKALGVRFSLDDFGTGYSSLSYLNRLPLDQLKIDQSFVRTLFEDNANAVICASVIDLGRNLGLEVIAEGVETEEHRDWLENKGCHAYQGYLFGRPLPLGELEPLLRESACIAGR</sequence>
<evidence type="ECO:0000259" key="4">
    <source>
        <dbReference type="PROSITE" id="PS50112"/>
    </source>
</evidence>
<dbReference type="InterPro" id="IPR000014">
    <property type="entry name" value="PAS"/>
</dbReference>
<feature type="domain" description="PAS" evidence="4">
    <location>
        <begin position="362"/>
        <end position="393"/>
    </location>
</feature>
<dbReference type="PROSITE" id="PS50883">
    <property type="entry name" value="EAL"/>
    <property type="match status" value="1"/>
</dbReference>
<keyword evidence="3" id="KW-0472">Membrane</keyword>
<dbReference type="SMART" id="SM00086">
    <property type="entry name" value="PAC"/>
    <property type="match status" value="1"/>
</dbReference>
<organism evidence="8 10">
    <name type="scientific">Billgrantia kenyensis</name>
    <dbReference type="NCBI Taxonomy" id="321266"/>
    <lineage>
        <taxon>Bacteria</taxon>
        <taxon>Pseudomonadati</taxon>
        <taxon>Pseudomonadota</taxon>
        <taxon>Gammaproteobacteria</taxon>
        <taxon>Oceanospirillales</taxon>
        <taxon>Halomonadaceae</taxon>
        <taxon>Billgrantia</taxon>
    </lineage>
</organism>
<keyword evidence="3" id="KW-0812">Transmembrane</keyword>
<dbReference type="EMBL" id="JACEFT010000007">
    <property type="protein sequence ID" value="MBA2778893.1"/>
    <property type="molecule type" value="Genomic_DNA"/>
</dbReference>
<dbReference type="EC" id="3.1.4.52" evidence="1"/>
<dbReference type="InterPro" id="IPR001610">
    <property type="entry name" value="PAC"/>
</dbReference>
<dbReference type="FunFam" id="3.20.20.450:FF:000001">
    <property type="entry name" value="Cyclic di-GMP phosphodiesterase yahA"/>
    <property type="match status" value="1"/>
</dbReference>
<evidence type="ECO:0000313" key="9">
    <source>
        <dbReference type="EMBL" id="MCG6662820.1"/>
    </source>
</evidence>
<dbReference type="EMBL" id="JABFUB010000013">
    <property type="protein sequence ID" value="MCG6662820.1"/>
    <property type="molecule type" value="Genomic_DNA"/>
</dbReference>
<dbReference type="InterPro" id="IPR029787">
    <property type="entry name" value="Nucleotide_cyclase"/>
</dbReference>
<dbReference type="CDD" id="cd01949">
    <property type="entry name" value="GGDEF"/>
    <property type="match status" value="1"/>
</dbReference>
<dbReference type="SMART" id="SM00052">
    <property type="entry name" value="EAL"/>
    <property type="match status" value="1"/>
</dbReference>
<dbReference type="InterPro" id="IPR043128">
    <property type="entry name" value="Rev_trsase/Diguanyl_cyclase"/>
</dbReference>
<dbReference type="PROSITE" id="PS50112">
    <property type="entry name" value="PAS"/>
    <property type="match status" value="1"/>
</dbReference>
<evidence type="ECO:0000256" key="3">
    <source>
        <dbReference type="SAM" id="Phobius"/>
    </source>
</evidence>
<name>A0A7V9W0M9_9GAMM</name>
<feature type="domain" description="EAL" evidence="6">
    <location>
        <begin position="651"/>
        <end position="905"/>
    </location>
</feature>
<evidence type="ECO:0000256" key="1">
    <source>
        <dbReference type="ARBA" id="ARBA00012282"/>
    </source>
</evidence>
<dbReference type="PROSITE" id="PS50887">
    <property type="entry name" value="GGDEF"/>
    <property type="match status" value="1"/>
</dbReference>
<dbReference type="Pfam" id="PF00990">
    <property type="entry name" value="GGDEF"/>
    <property type="match status" value="1"/>
</dbReference>
<dbReference type="GO" id="GO:0071111">
    <property type="term" value="F:cyclic-guanylate-specific phosphodiesterase activity"/>
    <property type="evidence" value="ECO:0007669"/>
    <property type="project" value="UniProtKB-EC"/>
</dbReference>
<keyword evidence="3" id="KW-1133">Transmembrane helix</keyword>
<dbReference type="InterPro" id="IPR052155">
    <property type="entry name" value="Biofilm_reg_signaling"/>
</dbReference>
<dbReference type="InterPro" id="IPR035919">
    <property type="entry name" value="EAL_sf"/>
</dbReference>
<evidence type="ECO:0000259" key="5">
    <source>
        <dbReference type="PROSITE" id="PS50113"/>
    </source>
</evidence>
<dbReference type="InterPro" id="IPR001633">
    <property type="entry name" value="EAL_dom"/>
</dbReference>
<dbReference type="PANTHER" id="PTHR44757:SF2">
    <property type="entry name" value="BIOFILM ARCHITECTURE MAINTENANCE PROTEIN MBAA"/>
    <property type="match status" value="1"/>
</dbReference>
<dbReference type="Proteomes" id="UP000814353">
    <property type="component" value="Unassembled WGS sequence"/>
</dbReference>
<dbReference type="Gene3D" id="3.30.450.20">
    <property type="entry name" value="PAS domain"/>
    <property type="match status" value="3"/>
</dbReference>